<dbReference type="Pfam" id="PF01061">
    <property type="entry name" value="ABC2_membrane"/>
    <property type="match status" value="1"/>
</dbReference>
<dbReference type="PIRSF" id="PIRSF006648">
    <property type="entry name" value="DrrB"/>
    <property type="match status" value="1"/>
</dbReference>
<evidence type="ECO:0000256" key="1">
    <source>
        <dbReference type="ARBA" id="ARBA00004141"/>
    </source>
</evidence>
<dbReference type="OrthoDB" id="9774758at2"/>
<evidence type="ECO:0000313" key="7">
    <source>
        <dbReference type="EMBL" id="SOC43112.1"/>
    </source>
</evidence>
<dbReference type="InterPro" id="IPR013525">
    <property type="entry name" value="ABC2_TM"/>
</dbReference>
<dbReference type="PROSITE" id="PS51012">
    <property type="entry name" value="ABC_TM2"/>
    <property type="match status" value="1"/>
</dbReference>
<dbReference type="GO" id="GO:0140359">
    <property type="term" value="F:ABC-type transporter activity"/>
    <property type="evidence" value="ECO:0007669"/>
    <property type="project" value="InterPro"/>
</dbReference>
<dbReference type="PRINTS" id="PR00164">
    <property type="entry name" value="ABC2TRNSPORT"/>
</dbReference>
<dbReference type="AlphaFoldDB" id="A0A285UMS2"/>
<feature type="transmembrane region" description="Helical" evidence="5">
    <location>
        <begin position="54"/>
        <end position="78"/>
    </location>
</feature>
<sequence length="247" mass="27517">MQSILTHTKMEMKLFFRETLALLFTFIVPAVSFVVFAIMFQGSSYDGGLDYFQAYIPSMIAIIIFTTAFFSMGLQIVIDREKGVYKRLKGTPLNQRAIFTATIIKGFFAIYIGAIEILLIAKFGFSTNLTSHAFQFFLALTFCSVTFFSIGFIVSSLAKRMNTALGIAMIAMYPMMFLSGATIPLEAFPEILQNVSYIVPLTYVVNVLRDGWNGTLFTADALVDIGILTGVLIVSAIIGMKYFKWTD</sequence>
<keyword evidence="2 5" id="KW-0812">Transmembrane</keyword>
<dbReference type="RefSeq" id="WP_097150655.1">
    <property type="nucleotide sequence ID" value="NZ_OBQC01000014.1"/>
</dbReference>
<reference evidence="8" key="1">
    <citation type="submission" date="2017-08" db="EMBL/GenBank/DDBJ databases">
        <authorList>
            <person name="Varghese N."/>
            <person name="Submissions S."/>
        </authorList>
    </citation>
    <scope>NUCLEOTIDE SEQUENCE [LARGE SCALE GENOMIC DNA]</scope>
    <source>
        <strain evidence="8">JC23</strain>
    </source>
</reference>
<dbReference type="InterPro" id="IPR052902">
    <property type="entry name" value="ABC-2_transporter"/>
</dbReference>
<name>A0A285UMS2_9BACL</name>
<feature type="transmembrane region" description="Helical" evidence="5">
    <location>
        <begin position="133"/>
        <end position="157"/>
    </location>
</feature>
<feature type="domain" description="ABC transmembrane type-2" evidence="6">
    <location>
        <begin position="20"/>
        <end position="246"/>
    </location>
</feature>
<comment type="similarity">
    <text evidence="5">Belongs to the ABC-2 integral membrane protein family.</text>
</comment>
<evidence type="ECO:0000256" key="3">
    <source>
        <dbReference type="ARBA" id="ARBA00022989"/>
    </source>
</evidence>
<dbReference type="InterPro" id="IPR047817">
    <property type="entry name" value="ABC2_TM_bact-type"/>
</dbReference>
<dbReference type="EMBL" id="OBQC01000014">
    <property type="protein sequence ID" value="SOC43112.1"/>
    <property type="molecule type" value="Genomic_DNA"/>
</dbReference>
<feature type="transmembrane region" description="Helical" evidence="5">
    <location>
        <begin position="164"/>
        <end position="185"/>
    </location>
</feature>
<evidence type="ECO:0000256" key="5">
    <source>
        <dbReference type="RuleBase" id="RU361157"/>
    </source>
</evidence>
<dbReference type="PANTHER" id="PTHR43027:SF2">
    <property type="entry name" value="TRANSPORT PERMEASE PROTEIN"/>
    <property type="match status" value="1"/>
</dbReference>
<comment type="subcellular location">
    <subcellularLocation>
        <location evidence="5">Cell membrane</location>
        <topology evidence="5">Multi-pass membrane protein</topology>
    </subcellularLocation>
    <subcellularLocation>
        <location evidence="1">Membrane</location>
        <topology evidence="1">Multi-pass membrane protein</topology>
    </subcellularLocation>
</comment>
<dbReference type="InterPro" id="IPR000412">
    <property type="entry name" value="ABC_2_transport"/>
</dbReference>
<gene>
    <name evidence="7" type="ORF">SAMN05877842_11479</name>
</gene>
<feature type="transmembrane region" description="Helical" evidence="5">
    <location>
        <begin position="20"/>
        <end position="42"/>
    </location>
</feature>
<evidence type="ECO:0000259" key="6">
    <source>
        <dbReference type="PROSITE" id="PS51012"/>
    </source>
</evidence>
<evidence type="ECO:0000256" key="2">
    <source>
        <dbReference type="ARBA" id="ARBA00022692"/>
    </source>
</evidence>
<feature type="transmembrane region" description="Helical" evidence="5">
    <location>
        <begin position="221"/>
        <end position="243"/>
    </location>
</feature>
<keyword evidence="4 5" id="KW-0472">Membrane</keyword>
<evidence type="ECO:0000313" key="8">
    <source>
        <dbReference type="Proteomes" id="UP000219252"/>
    </source>
</evidence>
<dbReference type="PANTHER" id="PTHR43027">
    <property type="entry name" value="DOXORUBICIN RESISTANCE ABC TRANSPORTER PERMEASE PROTEIN DRRC-RELATED"/>
    <property type="match status" value="1"/>
</dbReference>
<dbReference type="GO" id="GO:0043190">
    <property type="term" value="C:ATP-binding cassette (ABC) transporter complex"/>
    <property type="evidence" value="ECO:0007669"/>
    <property type="project" value="InterPro"/>
</dbReference>
<keyword evidence="5" id="KW-0813">Transport</keyword>
<keyword evidence="8" id="KW-1185">Reference proteome</keyword>
<evidence type="ECO:0000256" key="4">
    <source>
        <dbReference type="ARBA" id="ARBA00023136"/>
    </source>
</evidence>
<proteinExistence type="inferred from homology"/>
<dbReference type="Proteomes" id="UP000219252">
    <property type="component" value="Unassembled WGS sequence"/>
</dbReference>
<accession>A0A285UMS2</accession>
<protein>
    <recommendedName>
        <fullName evidence="5">Transport permease protein</fullName>
    </recommendedName>
</protein>
<keyword evidence="5" id="KW-1003">Cell membrane</keyword>
<feature type="transmembrane region" description="Helical" evidence="5">
    <location>
        <begin position="98"/>
        <end position="121"/>
    </location>
</feature>
<organism evidence="7 8">
    <name type="scientific">Ureibacillus acetophenoni</name>
    <dbReference type="NCBI Taxonomy" id="614649"/>
    <lineage>
        <taxon>Bacteria</taxon>
        <taxon>Bacillati</taxon>
        <taxon>Bacillota</taxon>
        <taxon>Bacilli</taxon>
        <taxon>Bacillales</taxon>
        <taxon>Caryophanaceae</taxon>
        <taxon>Ureibacillus</taxon>
    </lineage>
</organism>
<keyword evidence="3 5" id="KW-1133">Transmembrane helix</keyword>